<dbReference type="Proteomes" id="UP000827986">
    <property type="component" value="Unassembled WGS sequence"/>
</dbReference>
<organism evidence="1 2">
    <name type="scientific">Mauremys mutica</name>
    <name type="common">yellowpond turtle</name>
    <dbReference type="NCBI Taxonomy" id="74926"/>
    <lineage>
        <taxon>Eukaryota</taxon>
        <taxon>Metazoa</taxon>
        <taxon>Chordata</taxon>
        <taxon>Craniata</taxon>
        <taxon>Vertebrata</taxon>
        <taxon>Euteleostomi</taxon>
        <taxon>Archelosauria</taxon>
        <taxon>Testudinata</taxon>
        <taxon>Testudines</taxon>
        <taxon>Cryptodira</taxon>
        <taxon>Durocryptodira</taxon>
        <taxon>Testudinoidea</taxon>
        <taxon>Geoemydidae</taxon>
        <taxon>Geoemydinae</taxon>
        <taxon>Mauremys</taxon>
    </lineage>
</organism>
<accession>A0A9D4B2F9</accession>
<reference evidence="1" key="1">
    <citation type="submission" date="2021-09" db="EMBL/GenBank/DDBJ databases">
        <title>The genome of Mauremys mutica provides insights into the evolution of semi-aquatic lifestyle.</title>
        <authorList>
            <person name="Gong S."/>
            <person name="Gao Y."/>
        </authorList>
    </citation>
    <scope>NUCLEOTIDE SEQUENCE</scope>
    <source>
        <strain evidence="1">MM-2020</strain>
        <tissue evidence="1">Muscle</tissue>
    </source>
</reference>
<gene>
    <name evidence="1" type="ORF">KIL84_000414</name>
</gene>
<keyword evidence="2" id="KW-1185">Reference proteome</keyword>
<dbReference type="EMBL" id="JAHDVG010000473">
    <property type="protein sequence ID" value="KAH1179083.1"/>
    <property type="molecule type" value="Genomic_DNA"/>
</dbReference>
<protein>
    <submittedName>
        <fullName evidence="1">Uncharacterized protein</fullName>
    </submittedName>
</protein>
<sequence length="103" mass="11132">MHLAGAEQHALQKGVCPIQDKTTSGSVSVLDGKETPQRLDRTAQFNTRGEAHLSPMPGNTRNPQIKSLLEIRRLLPASPFLEIAGAKSPSYALGTWAKVTELV</sequence>
<proteinExistence type="predicted"/>
<dbReference type="AlphaFoldDB" id="A0A9D4B2F9"/>
<evidence type="ECO:0000313" key="1">
    <source>
        <dbReference type="EMBL" id="KAH1179083.1"/>
    </source>
</evidence>
<evidence type="ECO:0000313" key="2">
    <source>
        <dbReference type="Proteomes" id="UP000827986"/>
    </source>
</evidence>
<comment type="caution">
    <text evidence="1">The sequence shown here is derived from an EMBL/GenBank/DDBJ whole genome shotgun (WGS) entry which is preliminary data.</text>
</comment>
<name>A0A9D4B2F9_9SAUR</name>